<dbReference type="AlphaFoldDB" id="A0A0A9DUC7"/>
<evidence type="ECO:0000313" key="1">
    <source>
        <dbReference type="EMBL" id="JAD92129.1"/>
    </source>
</evidence>
<proteinExistence type="predicted"/>
<reference evidence="1" key="1">
    <citation type="submission" date="2014-09" db="EMBL/GenBank/DDBJ databases">
        <authorList>
            <person name="Magalhaes I.L.F."/>
            <person name="Oliveira U."/>
            <person name="Santos F.R."/>
            <person name="Vidigal T.H.D.A."/>
            <person name="Brescovit A.D."/>
            <person name="Santos A.J."/>
        </authorList>
    </citation>
    <scope>NUCLEOTIDE SEQUENCE</scope>
    <source>
        <tissue evidence="1">Shoot tissue taken approximately 20 cm above the soil surface</tissue>
    </source>
</reference>
<name>A0A0A9DUC7_ARUDO</name>
<organism evidence="1">
    <name type="scientific">Arundo donax</name>
    <name type="common">Giant reed</name>
    <name type="synonym">Donax arundinaceus</name>
    <dbReference type="NCBI Taxonomy" id="35708"/>
    <lineage>
        <taxon>Eukaryota</taxon>
        <taxon>Viridiplantae</taxon>
        <taxon>Streptophyta</taxon>
        <taxon>Embryophyta</taxon>
        <taxon>Tracheophyta</taxon>
        <taxon>Spermatophyta</taxon>
        <taxon>Magnoliopsida</taxon>
        <taxon>Liliopsida</taxon>
        <taxon>Poales</taxon>
        <taxon>Poaceae</taxon>
        <taxon>PACMAD clade</taxon>
        <taxon>Arundinoideae</taxon>
        <taxon>Arundineae</taxon>
        <taxon>Arundo</taxon>
    </lineage>
</organism>
<accession>A0A0A9DUC7</accession>
<sequence length="92" mass="10284">MTLSCDEPMYWRGFMIQLSMYFSISYSQWATNVEGQIIKDAGSLSSFRARDSAMSLATIADAWSVLPSPMSSHKIPCNLNRLRNASQLIPSC</sequence>
<reference evidence="1" key="2">
    <citation type="journal article" date="2015" name="Data Brief">
        <title>Shoot transcriptome of the giant reed, Arundo donax.</title>
        <authorList>
            <person name="Barrero R.A."/>
            <person name="Guerrero F.D."/>
            <person name="Moolhuijzen P."/>
            <person name="Goolsby J.A."/>
            <person name="Tidwell J."/>
            <person name="Bellgard S.E."/>
            <person name="Bellgard M.I."/>
        </authorList>
    </citation>
    <scope>NUCLEOTIDE SEQUENCE</scope>
    <source>
        <tissue evidence="1">Shoot tissue taken approximately 20 cm above the soil surface</tissue>
    </source>
</reference>
<protein>
    <submittedName>
        <fullName evidence="1">Uncharacterized protein</fullName>
    </submittedName>
</protein>
<dbReference type="EMBL" id="GBRH01205766">
    <property type="protein sequence ID" value="JAD92129.1"/>
    <property type="molecule type" value="Transcribed_RNA"/>
</dbReference>